<dbReference type="InterPro" id="IPR003033">
    <property type="entry name" value="SCP2_sterol-bd_dom"/>
</dbReference>
<reference evidence="2 3" key="1">
    <citation type="submission" date="2016-11" db="EMBL/GenBank/DDBJ databases">
        <title>Paenibacillus species isolates.</title>
        <authorList>
            <person name="Beno S.M."/>
        </authorList>
    </citation>
    <scope>NUCLEOTIDE SEQUENCE [LARGE SCALE GENOMIC DNA]</scope>
    <source>
        <strain evidence="2 3">FSL R5-0378</strain>
    </source>
</reference>
<dbReference type="Pfam" id="PF02036">
    <property type="entry name" value="SCP2"/>
    <property type="match status" value="1"/>
</dbReference>
<dbReference type="GO" id="GO:0005829">
    <property type="term" value="C:cytosol"/>
    <property type="evidence" value="ECO:0007669"/>
    <property type="project" value="TreeGrafter"/>
</dbReference>
<proteinExistence type="predicted"/>
<dbReference type="Proteomes" id="UP000187172">
    <property type="component" value="Unassembled WGS sequence"/>
</dbReference>
<organism evidence="2 3">
    <name type="scientific">Paenibacillus rhizosphaerae</name>
    <dbReference type="NCBI Taxonomy" id="297318"/>
    <lineage>
        <taxon>Bacteria</taxon>
        <taxon>Bacillati</taxon>
        <taxon>Bacillota</taxon>
        <taxon>Bacilli</taxon>
        <taxon>Bacillales</taxon>
        <taxon>Paenibacillaceae</taxon>
        <taxon>Paenibacillus</taxon>
    </lineage>
</organism>
<name>A0A1R1F0B4_9BACL</name>
<dbReference type="InterPro" id="IPR036527">
    <property type="entry name" value="SCP2_sterol-bd_dom_sf"/>
</dbReference>
<accession>A0A1R1F0B4</accession>
<dbReference type="EMBL" id="MRTP01000001">
    <property type="protein sequence ID" value="OMF57508.1"/>
    <property type="molecule type" value="Genomic_DNA"/>
</dbReference>
<dbReference type="RefSeq" id="WP_076165396.1">
    <property type="nucleotide sequence ID" value="NZ_MRTP01000001.1"/>
</dbReference>
<evidence type="ECO:0000313" key="2">
    <source>
        <dbReference type="EMBL" id="OMF57508.1"/>
    </source>
</evidence>
<comment type="caution">
    <text evidence="2">The sequence shown here is derived from an EMBL/GenBank/DDBJ whole genome shotgun (WGS) entry which is preliminary data.</text>
</comment>
<dbReference type="PANTHER" id="PTHR10094:SF25">
    <property type="entry name" value="SCP2 STEROL-BINDING DOMAIN-CONTAINING PROTEIN 1"/>
    <property type="match status" value="1"/>
</dbReference>
<dbReference type="AlphaFoldDB" id="A0A1R1F0B4"/>
<keyword evidence="3" id="KW-1185">Reference proteome</keyword>
<dbReference type="STRING" id="297318.BK138_02615"/>
<dbReference type="Gene3D" id="3.30.1050.10">
    <property type="entry name" value="SCP2 sterol-binding domain"/>
    <property type="match status" value="1"/>
</dbReference>
<evidence type="ECO:0000313" key="3">
    <source>
        <dbReference type="Proteomes" id="UP000187172"/>
    </source>
</evidence>
<sequence length="109" mass="12233">MSVVQELEAMAGKMNEQPGALDGLHASYHFHIKDTGKHLQVYFHDGTVRVVEDASDDADCTLTMSESHLRKLLRNDLNTTMAYMTGSLRIDGRLGLALKLQEILKQYQV</sequence>
<protein>
    <recommendedName>
        <fullName evidence="1">SCP2 domain-containing protein</fullName>
    </recommendedName>
</protein>
<evidence type="ECO:0000259" key="1">
    <source>
        <dbReference type="Pfam" id="PF02036"/>
    </source>
</evidence>
<dbReference type="SUPFAM" id="SSF55718">
    <property type="entry name" value="SCP-like"/>
    <property type="match status" value="1"/>
</dbReference>
<feature type="domain" description="SCP2" evidence="1">
    <location>
        <begin position="14"/>
        <end position="105"/>
    </location>
</feature>
<gene>
    <name evidence="2" type="ORF">BK138_02615</name>
</gene>
<dbReference type="PANTHER" id="PTHR10094">
    <property type="entry name" value="STEROL CARRIER PROTEIN 2 SCP-2 FAMILY PROTEIN"/>
    <property type="match status" value="1"/>
</dbReference>